<dbReference type="Gene3D" id="3.20.20.100">
    <property type="entry name" value="NADP-dependent oxidoreductase domain"/>
    <property type="match status" value="1"/>
</dbReference>
<dbReference type="PANTHER" id="PTHR42686">
    <property type="entry name" value="GH17980P-RELATED"/>
    <property type="match status" value="1"/>
</dbReference>
<protein>
    <submittedName>
        <fullName evidence="2">Aldo/keto reductase</fullName>
    </submittedName>
</protein>
<accession>A0AA96RNH3</accession>
<organism evidence="2 3">
    <name type="scientific">Paenibacillus roseopurpureus</name>
    <dbReference type="NCBI Taxonomy" id="2918901"/>
    <lineage>
        <taxon>Bacteria</taxon>
        <taxon>Bacillati</taxon>
        <taxon>Bacillota</taxon>
        <taxon>Bacilli</taxon>
        <taxon>Bacillales</taxon>
        <taxon>Paenibacillaceae</taxon>
        <taxon>Paenibacillus</taxon>
    </lineage>
</organism>
<dbReference type="PANTHER" id="PTHR42686:SF1">
    <property type="entry name" value="GH17980P-RELATED"/>
    <property type="match status" value="1"/>
</dbReference>
<dbReference type="CDD" id="cd19163">
    <property type="entry name" value="AKR_galDH"/>
    <property type="match status" value="1"/>
</dbReference>
<dbReference type="AlphaFoldDB" id="A0AA96RNH3"/>
<gene>
    <name evidence="2" type="ORF">MJB10_05015</name>
</gene>
<dbReference type="Pfam" id="PF00248">
    <property type="entry name" value="Aldo_ket_red"/>
    <property type="match status" value="1"/>
</dbReference>
<feature type="domain" description="NADP-dependent oxidoreductase" evidence="1">
    <location>
        <begin position="16"/>
        <end position="282"/>
    </location>
</feature>
<evidence type="ECO:0000259" key="1">
    <source>
        <dbReference type="Pfam" id="PF00248"/>
    </source>
</evidence>
<name>A0AA96RNH3_9BACL</name>
<dbReference type="RefSeq" id="WP_314802276.1">
    <property type="nucleotide sequence ID" value="NZ_CP130319.1"/>
</dbReference>
<dbReference type="SUPFAM" id="SSF51430">
    <property type="entry name" value="NAD(P)-linked oxidoreductase"/>
    <property type="match status" value="1"/>
</dbReference>
<dbReference type="InterPro" id="IPR023210">
    <property type="entry name" value="NADP_OxRdtase_dom"/>
</dbReference>
<proteinExistence type="predicted"/>
<reference evidence="2" key="1">
    <citation type="submission" date="2022-02" db="EMBL/GenBank/DDBJ databases">
        <title>Paenibacillus sp. MBLB1832 Whole Genome Shotgun Sequencing.</title>
        <authorList>
            <person name="Hwang C.Y."/>
            <person name="Cho E.-S."/>
            <person name="Seo M.-J."/>
        </authorList>
    </citation>
    <scope>NUCLEOTIDE SEQUENCE</scope>
    <source>
        <strain evidence="2">MBLB1832</strain>
    </source>
</reference>
<dbReference type="EMBL" id="CP130319">
    <property type="protein sequence ID" value="WNR45487.1"/>
    <property type="molecule type" value="Genomic_DNA"/>
</dbReference>
<dbReference type="KEGG" id="proo:MJB10_05015"/>
<dbReference type="GO" id="GO:0010349">
    <property type="term" value="F:L-galactose dehydrogenase activity"/>
    <property type="evidence" value="ECO:0007669"/>
    <property type="project" value="InterPro"/>
</dbReference>
<evidence type="ECO:0000313" key="3">
    <source>
        <dbReference type="Proteomes" id="UP001304650"/>
    </source>
</evidence>
<dbReference type="InterPro" id="IPR044479">
    <property type="entry name" value="LGALDH-like"/>
</dbReference>
<dbReference type="InterPro" id="IPR036812">
    <property type="entry name" value="NAD(P)_OxRdtase_dom_sf"/>
</dbReference>
<evidence type="ECO:0000313" key="2">
    <source>
        <dbReference type="EMBL" id="WNR45487.1"/>
    </source>
</evidence>
<dbReference type="GO" id="GO:0005829">
    <property type="term" value="C:cytosol"/>
    <property type="evidence" value="ECO:0007669"/>
    <property type="project" value="TreeGrafter"/>
</dbReference>
<sequence length="314" mass="34996">MKYRTLGKTGLDVSVLSFGASSLGSVFRETNEEESIRTVHTAIDQGINLIDVSPYYGLTKAETVLGNAISQLDRTRFILSTKAGRYGDAEFDFSKERIIQSVDESLMRLQTDYIDILYLHDIEFAPFHVILEEAFPALDDLKQTGKIRFFGVSGLPLSVFEKTLAHKEVDSVLSYCHYALNDTSLLDTLPLLDKHQVGLVNASPLAMGMLSTRPAASWHPAPIEIQQLCKQAAEHCAKNGTDVAKLAVQFATANERIPTTLVSTANPANISKNIAWTEEPMDMELLLEVLDILKPIHNRSWVSGRPEYNEKTYY</sequence>
<keyword evidence="3" id="KW-1185">Reference proteome</keyword>
<dbReference type="Proteomes" id="UP001304650">
    <property type="component" value="Chromosome"/>
</dbReference>
<dbReference type="InterPro" id="IPR020471">
    <property type="entry name" value="AKR"/>
</dbReference>